<dbReference type="EMBL" id="BMFY01000003">
    <property type="protein sequence ID" value="GGA08894.1"/>
    <property type="molecule type" value="Genomic_DNA"/>
</dbReference>
<evidence type="ECO:0008006" key="3">
    <source>
        <dbReference type="Google" id="ProtNLM"/>
    </source>
</evidence>
<name>A0A8J2TWT3_9MICO</name>
<organism evidence="1 2">
    <name type="scientific">Sediminivirga luteola</name>
    <dbReference type="NCBI Taxonomy" id="1774748"/>
    <lineage>
        <taxon>Bacteria</taxon>
        <taxon>Bacillati</taxon>
        <taxon>Actinomycetota</taxon>
        <taxon>Actinomycetes</taxon>
        <taxon>Micrococcales</taxon>
        <taxon>Brevibacteriaceae</taxon>
        <taxon>Sediminivirga</taxon>
    </lineage>
</organism>
<keyword evidence="2" id="KW-1185">Reference proteome</keyword>
<proteinExistence type="predicted"/>
<dbReference type="Proteomes" id="UP000616114">
    <property type="component" value="Unassembled WGS sequence"/>
</dbReference>
<reference evidence="1" key="1">
    <citation type="journal article" date="2014" name="Int. J. Syst. Evol. Microbiol.">
        <title>Complete genome sequence of Corynebacterium casei LMG S-19264T (=DSM 44701T), isolated from a smear-ripened cheese.</title>
        <authorList>
            <consortium name="US DOE Joint Genome Institute (JGI-PGF)"/>
            <person name="Walter F."/>
            <person name="Albersmeier A."/>
            <person name="Kalinowski J."/>
            <person name="Ruckert C."/>
        </authorList>
    </citation>
    <scope>NUCLEOTIDE SEQUENCE</scope>
    <source>
        <strain evidence="1">CGMCC 1.12785</strain>
    </source>
</reference>
<reference evidence="1" key="2">
    <citation type="submission" date="2020-09" db="EMBL/GenBank/DDBJ databases">
        <authorList>
            <person name="Sun Q."/>
            <person name="Zhou Y."/>
        </authorList>
    </citation>
    <scope>NUCLEOTIDE SEQUENCE</scope>
    <source>
        <strain evidence="1">CGMCC 1.12785</strain>
    </source>
</reference>
<dbReference type="AlphaFoldDB" id="A0A8J2TWT3"/>
<evidence type="ECO:0000313" key="2">
    <source>
        <dbReference type="Proteomes" id="UP000616114"/>
    </source>
</evidence>
<accession>A0A8J2TWT3</accession>
<protein>
    <recommendedName>
        <fullName evidence="3">Protein ImuA</fullName>
    </recommendedName>
</protein>
<dbReference type="RefSeq" id="WP_188549811.1">
    <property type="nucleotide sequence ID" value="NZ_BMFY01000003.1"/>
</dbReference>
<evidence type="ECO:0000313" key="1">
    <source>
        <dbReference type="EMBL" id="GGA08894.1"/>
    </source>
</evidence>
<comment type="caution">
    <text evidence="1">The sequence shown here is derived from an EMBL/GenBank/DDBJ whole genome shotgun (WGS) entry which is preliminary data.</text>
</comment>
<gene>
    <name evidence="1" type="ORF">GCM10011333_09850</name>
</gene>
<sequence>MSAEIAPIKARRLAERFGLGTASGVLSGAEMLPVLPALAELLPQGGLRRGRLYSLSGPGSLMLAFALAAEGTRRGHWCTALTDEELGLSAVADLGIRLDRLAVASVPGGEWLEALGILVDAVDIVIAQPGFRPAPREQQRLLARVRERRAIVLLLDDWPGAQDLRLGERQWEGLEAGAGRLRRCRRQVRTPTGQHALWLPDEHGGVSPAPSAEVTLLSFGKGTPDA</sequence>